<evidence type="ECO:0000256" key="2">
    <source>
        <dbReference type="ARBA" id="ARBA00023239"/>
    </source>
</evidence>
<keyword evidence="6" id="KW-1185">Reference proteome</keyword>
<comment type="catalytic activity">
    <reaction evidence="3">
        <text>a (3S)-3-hydroxyacyl-CoA = a (2E)-enoyl-CoA + H2O</text>
        <dbReference type="Rhea" id="RHEA:16105"/>
        <dbReference type="ChEBI" id="CHEBI:15377"/>
        <dbReference type="ChEBI" id="CHEBI:57318"/>
        <dbReference type="ChEBI" id="CHEBI:58856"/>
        <dbReference type="EC" id="4.2.1.17"/>
    </reaction>
</comment>
<dbReference type="Proteomes" id="UP001501586">
    <property type="component" value="Unassembled WGS sequence"/>
</dbReference>
<gene>
    <name evidence="5" type="ORF">GCM10022261_03190</name>
</gene>
<dbReference type="InterPro" id="IPR001753">
    <property type="entry name" value="Enoyl-CoA_hydra/iso"/>
</dbReference>
<evidence type="ECO:0000313" key="6">
    <source>
        <dbReference type="Proteomes" id="UP001501586"/>
    </source>
</evidence>
<proteinExistence type="inferred from homology"/>
<comment type="catalytic activity">
    <reaction evidence="4">
        <text>a 4-saturated-(3S)-3-hydroxyacyl-CoA = a (3E)-enoyl-CoA + H2O</text>
        <dbReference type="Rhea" id="RHEA:20724"/>
        <dbReference type="ChEBI" id="CHEBI:15377"/>
        <dbReference type="ChEBI" id="CHEBI:58521"/>
        <dbReference type="ChEBI" id="CHEBI:137480"/>
        <dbReference type="EC" id="4.2.1.17"/>
    </reaction>
</comment>
<sequence length="260" mass="28469">MSEIKEAVYQDITYEESDHVGVLTINRPEKHNALRFTTYDEIEEVVRTTTARALIITGAGRSFCSGDDLQEVMMGTEAPRKYADMTPLGKALLEADVPIIAAVNGAAVGWGMELCLLADLRIASARARFGEIFVKRGLVPDVGGMTRLESIVGRQQAMRLLLTGDIIDAAEAQRIGLVLDVVEPEALLDSARALAGSIAANPPLAVRRTKAGLRLAGEKREYEEFGRWFSAAIRDLKGTRDHKESVAAFLEKREPHYTGE</sequence>
<organism evidence="5 6">
    <name type="scientific">Brevibacterium daeguense</name>
    <dbReference type="NCBI Taxonomy" id="909936"/>
    <lineage>
        <taxon>Bacteria</taxon>
        <taxon>Bacillati</taxon>
        <taxon>Actinomycetota</taxon>
        <taxon>Actinomycetes</taxon>
        <taxon>Micrococcales</taxon>
        <taxon>Brevibacteriaceae</taxon>
        <taxon>Brevibacterium</taxon>
    </lineage>
</organism>
<dbReference type="EMBL" id="BAABAZ010000003">
    <property type="protein sequence ID" value="GAA4282788.1"/>
    <property type="molecule type" value="Genomic_DNA"/>
</dbReference>
<dbReference type="PANTHER" id="PTHR11941">
    <property type="entry name" value="ENOYL-COA HYDRATASE-RELATED"/>
    <property type="match status" value="1"/>
</dbReference>
<dbReference type="SUPFAM" id="SSF52096">
    <property type="entry name" value="ClpP/crotonase"/>
    <property type="match status" value="1"/>
</dbReference>
<dbReference type="Gene3D" id="3.90.226.10">
    <property type="entry name" value="2-enoyl-CoA Hydratase, Chain A, domain 1"/>
    <property type="match status" value="1"/>
</dbReference>
<dbReference type="RefSeq" id="WP_236865363.1">
    <property type="nucleotide sequence ID" value="NZ_BAABAZ010000003.1"/>
</dbReference>
<dbReference type="PANTHER" id="PTHR11941:SF54">
    <property type="entry name" value="ENOYL-COA HYDRATASE, MITOCHONDRIAL"/>
    <property type="match status" value="1"/>
</dbReference>
<evidence type="ECO:0000313" key="5">
    <source>
        <dbReference type="EMBL" id="GAA4282788.1"/>
    </source>
</evidence>
<dbReference type="Gene3D" id="1.10.12.10">
    <property type="entry name" value="Lyase 2-enoyl-coa Hydratase, Chain A, domain 2"/>
    <property type="match status" value="1"/>
</dbReference>
<dbReference type="Pfam" id="PF00378">
    <property type="entry name" value="ECH_1"/>
    <property type="match status" value="1"/>
</dbReference>
<name>A0ABP8EFW8_9MICO</name>
<comment type="similarity">
    <text evidence="1">Belongs to the enoyl-CoA hydratase/isomerase family.</text>
</comment>
<keyword evidence="2" id="KW-0456">Lyase</keyword>
<evidence type="ECO:0000256" key="4">
    <source>
        <dbReference type="ARBA" id="ARBA00023717"/>
    </source>
</evidence>
<evidence type="ECO:0000256" key="1">
    <source>
        <dbReference type="ARBA" id="ARBA00005254"/>
    </source>
</evidence>
<reference evidence="6" key="1">
    <citation type="journal article" date="2019" name="Int. J. Syst. Evol. Microbiol.">
        <title>The Global Catalogue of Microorganisms (GCM) 10K type strain sequencing project: providing services to taxonomists for standard genome sequencing and annotation.</title>
        <authorList>
            <consortium name="The Broad Institute Genomics Platform"/>
            <consortium name="The Broad Institute Genome Sequencing Center for Infectious Disease"/>
            <person name="Wu L."/>
            <person name="Ma J."/>
        </authorList>
    </citation>
    <scope>NUCLEOTIDE SEQUENCE [LARGE SCALE GENOMIC DNA]</scope>
    <source>
        <strain evidence="6">JCM 17458</strain>
    </source>
</reference>
<protein>
    <submittedName>
        <fullName evidence="5">Enoyl-CoA hydratase-related protein</fullName>
    </submittedName>
</protein>
<dbReference type="InterPro" id="IPR014748">
    <property type="entry name" value="Enoyl-CoA_hydra_C"/>
</dbReference>
<accession>A0ABP8EFW8</accession>
<evidence type="ECO:0000256" key="3">
    <source>
        <dbReference type="ARBA" id="ARBA00023709"/>
    </source>
</evidence>
<dbReference type="CDD" id="cd06558">
    <property type="entry name" value="crotonase-like"/>
    <property type="match status" value="1"/>
</dbReference>
<dbReference type="InterPro" id="IPR029045">
    <property type="entry name" value="ClpP/crotonase-like_dom_sf"/>
</dbReference>
<comment type="caution">
    <text evidence="5">The sequence shown here is derived from an EMBL/GenBank/DDBJ whole genome shotgun (WGS) entry which is preliminary data.</text>
</comment>